<evidence type="ECO:0000313" key="1">
    <source>
        <dbReference type="EMBL" id="AUO15108.1"/>
    </source>
</evidence>
<proteinExistence type="predicted"/>
<name>A0A2I6SC21_9VIRU</name>
<accession>A0A2I6SC21</accession>
<reference evidence="1" key="1">
    <citation type="submission" date="2017-12" db="EMBL/GenBank/DDBJ databases">
        <authorList>
            <person name="Katneni V.K."/>
            <person name="Shekhar M.S."/>
            <person name="Otta S.K."/>
            <person name="Karthic K."/>
            <person name="Jangam A.K."/>
            <person name="Gopikrishna G."/>
            <person name="Vijayan K.K."/>
        </authorList>
    </citation>
    <scope>NUCLEOTIDE SEQUENCE [LARGE SCALE GENOMIC DNA]</scope>
    <source>
        <strain evidence="1">IN_AP4RU</strain>
    </source>
</reference>
<sequence length="48" mass="5848">MVDRVRDGRRNTSRRTSAVMARRINQLQHQFLYYSSDSDFNEMYMKCI</sequence>
<dbReference type="Proteomes" id="UP000267352">
    <property type="component" value="Segment"/>
</dbReference>
<reference evidence="1" key="2">
    <citation type="journal article" date="2018" name="Genome Announc.">
        <title>First Report of a Complete Genome Sequence of White spot syndrome virus from India.</title>
        <authorList>
            <person name="Vinaya Kumar K."/>
            <person name="Shekhar M.S."/>
            <person name="Otta S.K."/>
            <person name="Karthic K."/>
            <person name="Ashok Kumar J."/>
            <person name="Gopikrishna G."/>
            <person name="Vijayan K.K."/>
        </authorList>
    </citation>
    <scope>NUCLEOTIDE SEQUENCE</scope>
    <source>
        <strain evidence="1">IN_AP4RU</strain>
    </source>
</reference>
<protein>
    <submittedName>
        <fullName evidence="1">WSSV309</fullName>
    </submittedName>
</protein>
<dbReference type="EMBL" id="MG702567">
    <property type="protein sequence ID" value="AUO15108.1"/>
    <property type="molecule type" value="Genomic_DNA"/>
</dbReference>
<organism evidence="1">
    <name type="scientific">White spot syndrome virus</name>
    <dbReference type="NCBI Taxonomy" id="342409"/>
    <lineage>
        <taxon>Viruses</taxon>
        <taxon>Viruses incertae sedis</taxon>
        <taxon>Naldaviricetes</taxon>
        <taxon>Nimaviridae</taxon>
        <taxon>Whispovirus</taxon>
    </lineage>
</organism>